<evidence type="ECO:0000256" key="3">
    <source>
        <dbReference type="ARBA" id="ARBA00022449"/>
    </source>
</evidence>
<proteinExistence type="inferred from homology"/>
<evidence type="ECO:0000256" key="4">
    <source>
        <dbReference type="ARBA" id="ARBA00022692"/>
    </source>
</evidence>
<feature type="transmembrane region" description="Helical" evidence="11">
    <location>
        <begin position="221"/>
        <end position="241"/>
    </location>
</feature>
<dbReference type="OrthoDB" id="9772058at2"/>
<feature type="transmembrane region" description="Helical" evidence="11">
    <location>
        <begin position="367"/>
        <end position="392"/>
    </location>
</feature>
<evidence type="ECO:0000256" key="11">
    <source>
        <dbReference type="SAM" id="Phobius"/>
    </source>
</evidence>
<evidence type="ECO:0000256" key="1">
    <source>
        <dbReference type="ARBA" id="ARBA00004141"/>
    </source>
</evidence>
<dbReference type="EMBL" id="CP002159">
    <property type="protein sequence ID" value="ADL54836.1"/>
    <property type="molecule type" value="Genomic_DNA"/>
</dbReference>
<dbReference type="PANTHER" id="PTHR43269:SF2">
    <property type="entry name" value="SODIUM_PROTON ANTIPORTER 1-RELATED"/>
    <property type="match status" value="1"/>
</dbReference>
<feature type="transmembrane region" description="Helical" evidence="11">
    <location>
        <begin position="176"/>
        <end position="200"/>
    </location>
</feature>
<evidence type="ECO:0000313" key="14">
    <source>
        <dbReference type="Proteomes" id="UP000001235"/>
    </source>
</evidence>
<dbReference type="NCBIfam" id="NF038006">
    <property type="entry name" value="NhaD_1"/>
    <property type="match status" value="1"/>
</dbReference>
<evidence type="ECO:0000256" key="9">
    <source>
        <dbReference type="ARBA" id="ARBA00023201"/>
    </source>
</evidence>
<dbReference type="RefSeq" id="WP_013292777.1">
    <property type="nucleotide sequence ID" value="NC_014394.1"/>
</dbReference>
<sequence>MLTSLIIIFIIAYAAIALEHPLKINKSASALIGAGLLWTIYALSVSDAQLVSDQLAESLMGTAQIVFFLMGAMAIVEVVDAHNGFDIITTHIKTAKLSRLMWLVGFVTFFLSAILDNLTTTIVMISLMRKLLGRHDDRLFFAGIIVIAANSGGAWSPLGDVTTTMLWIGGQITSLAIIKGVLLPALVSMLVPLAITAYTLRGRDVVAPQRVAGAPDMHITLFARNLIFFTGLAILLAVPAFKTLTHLPPFMGILFGLGILWLVSDLLHRHQEDHNKQQLTLGHALSKIDMGSLVFFIGILLSVATLEHTHILTALAQWLDQTVGRQDVIVMIIGIASAIVDNVPLVAASMGMYSLTQYPADHFLWEFLAYCAGTGGSILIIGSAAGVAAMGLEKIHFFWYIKKISGLALVGYFSGALVYLVQYSLLH</sequence>
<feature type="transmembrane region" description="Helical" evidence="11">
    <location>
        <begin position="58"/>
        <end position="79"/>
    </location>
</feature>
<keyword evidence="4 11" id="KW-0812">Transmembrane</keyword>
<keyword evidence="2" id="KW-0813">Transport</keyword>
<feature type="transmembrane region" description="Helical" evidence="11">
    <location>
        <begin position="27"/>
        <end position="46"/>
    </location>
</feature>
<keyword evidence="5 11" id="KW-1133">Transmembrane helix</keyword>
<dbReference type="GO" id="GO:0006814">
    <property type="term" value="P:sodium ion transport"/>
    <property type="evidence" value="ECO:0007669"/>
    <property type="project" value="UniProtKB-KW"/>
</dbReference>
<dbReference type="AlphaFoldDB" id="D9SDS9"/>
<evidence type="ECO:0000256" key="7">
    <source>
        <dbReference type="ARBA" id="ARBA00023065"/>
    </source>
</evidence>
<keyword evidence="14" id="KW-1185">Reference proteome</keyword>
<dbReference type="InterPro" id="IPR045016">
    <property type="entry name" value="NhaD-like"/>
</dbReference>
<protein>
    <submittedName>
        <fullName evidence="13">Citrate transporter</fullName>
    </submittedName>
</protein>
<evidence type="ECO:0000256" key="2">
    <source>
        <dbReference type="ARBA" id="ARBA00022448"/>
    </source>
</evidence>
<evidence type="ECO:0000256" key="8">
    <source>
        <dbReference type="ARBA" id="ARBA00023136"/>
    </source>
</evidence>
<dbReference type="eggNOG" id="COG1055">
    <property type="taxonomic scope" value="Bacteria"/>
</dbReference>
<feature type="domain" description="Citrate transporter-like" evidence="12">
    <location>
        <begin position="14"/>
        <end position="357"/>
    </location>
</feature>
<evidence type="ECO:0000313" key="13">
    <source>
        <dbReference type="EMBL" id="ADL54836.1"/>
    </source>
</evidence>
<keyword evidence="7" id="KW-0406">Ion transport</keyword>
<keyword evidence="6" id="KW-0915">Sodium</keyword>
<organism evidence="13 14">
    <name type="scientific">Gallionella capsiferriformans (strain ES-2)</name>
    <name type="common">Gallionella ferruginea capsiferriformans (strain ES-2)</name>
    <dbReference type="NCBI Taxonomy" id="395494"/>
    <lineage>
        <taxon>Bacteria</taxon>
        <taxon>Pseudomonadati</taxon>
        <taxon>Pseudomonadota</taxon>
        <taxon>Betaproteobacteria</taxon>
        <taxon>Nitrosomonadales</taxon>
        <taxon>Gallionellaceae</taxon>
        <taxon>Gallionella</taxon>
    </lineage>
</organism>
<feature type="transmembrane region" description="Helical" evidence="11">
    <location>
        <begin position="99"/>
        <end position="127"/>
    </location>
</feature>
<name>D9SDS9_GALCS</name>
<feature type="transmembrane region" description="Helical" evidence="11">
    <location>
        <begin position="328"/>
        <end position="355"/>
    </location>
</feature>
<dbReference type="STRING" id="395494.Galf_0800"/>
<dbReference type="Proteomes" id="UP000001235">
    <property type="component" value="Chromosome"/>
</dbReference>
<feature type="transmembrane region" description="Helical" evidence="11">
    <location>
        <begin position="288"/>
        <end position="308"/>
    </location>
</feature>
<keyword evidence="3" id="KW-0050">Antiport</keyword>
<accession>D9SDS9</accession>
<comment type="subcellular location">
    <subcellularLocation>
        <location evidence="1">Membrane</location>
        <topology evidence="1">Multi-pass membrane protein</topology>
    </subcellularLocation>
</comment>
<feature type="transmembrane region" description="Helical" evidence="11">
    <location>
        <begin position="247"/>
        <end position="267"/>
    </location>
</feature>
<keyword evidence="9" id="KW-0739">Sodium transport</keyword>
<dbReference type="KEGG" id="gca:Galf_0800"/>
<reference evidence="13 14" key="1">
    <citation type="submission" date="2010-08" db="EMBL/GenBank/DDBJ databases">
        <title>Complete sequence of Gallionella capsiferriformans ES-2.</title>
        <authorList>
            <consortium name="US DOE Joint Genome Institute"/>
            <person name="Lucas S."/>
            <person name="Copeland A."/>
            <person name="Lapidus A."/>
            <person name="Cheng J.-F."/>
            <person name="Bruce D."/>
            <person name="Goodwin L."/>
            <person name="Pitluck S."/>
            <person name="Chertkov O."/>
            <person name="Davenport K.W."/>
            <person name="Detter J.C."/>
            <person name="Han C."/>
            <person name="Tapia R."/>
            <person name="Land M."/>
            <person name="Hauser L."/>
            <person name="Chang Y.-J."/>
            <person name="Jeffries C."/>
            <person name="Kyrpides N."/>
            <person name="Ivanova N."/>
            <person name="Mikhailova N."/>
            <person name="Shelobolina E.S."/>
            <person name="Picardal F."/>
            <person name="Roden E."/>
            <person name="Emerson D."/>
            <person name="Woyke T."/>
        </authorList>
    </citation>
    <scope>NUCLEOTIDE SEQUENCE [LARGE SCALE GENOMIC DNA]</scope>
    <source>
        <strain evidence="13 14">ES-2</strain>
    </source>
</reference>
<evidence type="ECO:0000256" key="6">
    <source>
        <dbReference type="ARBA" id="ARBA00023053"/>
    </source>
</evidence>
<dbReference type="HOGENOM" id="CLU_029697_1_0_4"/>
<dbReference type="GO" id="GO:0015297">
    <property type="term" value="F:antiporter activity"/>
    <property type="evidence" value="ECO:0007669"/>
    <property type="project" value="UniProtKB-KW"/>
</dbReference>
<gene>
    <name evidence="13" type="ordered locus">Galf_0800</name>
</gene>
<feature type="transmembrane region" description="Helical" evidence="11">
    <location>
        <begin position="404"/>
        <end position="426"/>
    </location>
</feature>
<evidence type="ECO:0000256" key="5">
    <source>
        <dbReference type="ARBA" id="ARBA00022989"/>
    </source>
</evidence>
<dbReference type="PANTHER" id="PTHR43269">
    <property type="entry name" value="SODIUM/PROTON ANTIPORTER 1-RELATED"/>
    <property type="match status" value="1"/>
</dbReference>
<feature type="transmembrane region" description="Helical" evidence="11">
    <location>
        <begin position="139"/>
        <end position="156"/>
    </location>
</feature>
<evidence type="ECO:0000259" key="12">
    <source>
        <dbReference type="Pfam" id="PF03600"/>
    </source>
</evidence>
<dbReference type="GO" id="GO:0016020">
    <property type="term" value="C:membrane"/>
    <property type="evidence" value="ECO:0007669"/>
    <property type="project" value="UniProtKB-SubCell"/>
</dbReference>
<comment type="similarity">
    <text evidence="10">Belongs to the NhaD Na(+)/H(+) (TC 2.A.62) antiporter family.</text>
</comment>
<keyword evidence="8 11" id="KW-0472">Membrane</keyword>
<dbReference type="InterPro" id="IPR004680">
    <property type="entry name" value="Cit_transptr-like_dom"/>
</dbReference>
<evidence type="ECO:0000256" key="10">
    <source>
        <dbReference type="ARBA" id="ARBA00025753"/>
    </source>
</evidence>
<dbReference type="Pfam" id="PF03600">
    <property type="entry name" value="CitMHS"/>
    <property type="match status" value="1"/>
</dbReference>